<name>A0ABS1JRG9_9BURK</name>
<evidence type="ECO:0000313" key="3">
    <source>
        <dbReference type="Proteomes" id="UP000622707"/>
    </source>
</evidence>
<dbReference type="PANTHER" id="PTHR12558">
    <property type="entry name" value="CELL DIVISION CYCLE 16,23,27"/>
    <property type="match status" value="1"/>
</dbReference>
<gene>
    <name evidence="2" type="ORF">JI746_13710</name>
</gene>
<keyword evidence="3" id="KW-1185">Reference proteome</keyword>
<organism evidence="2 3">
    <name type="scientific">Ramlibacter alkalitolerans</name>
    <dbReference type="NCBI Taxonomy" id="2039631"/>
    <lineage>
        <taxon>Bacteria</taxon>
        <taxon>Pseudomonadati</taxon>
        <taxon>Pseudomonadota</taxon>
        <taxon>Betaproteobacteria</taxon>
        <taxon>Burkholderiales</taxon>
        <taxon>Comamonadaceae</taxon>
        <taxon>Ramlibacter</taxon>
    </lineage>
</organism>
<dbReference type="Pfam" id="PF13432">
    <property type="entry name" value="TPR_16"/>
    <property type="match status" value="1"/>
</dbReference>
<comment type="caution">
    <text evidence="2">The sequence shown here is derived from an EMBL/GenBank/DDBJ whole genome shotgun (WGS) entry which is preliminary data.</text>
</comment>
<dbReference type="SMART" id="SM00028">
    <property type="entry name" value="TPR"/>
    <property type="match status" value="4"/>
</dbReference>
<dbReference type="Gene3D" id="1.25.40.10">
    <property type="entry name" value="Tetratricopeptide repeat domain"/>
    <property type="match status" value="2"/>
</dbReference>
<accession>A0ABS1JRG9</accession>
<dbReference type="PROSITE" id="PS50005">
    <property type="entry name" value="TPR"/>
    <property type="match status" value="1"/>
</dbReference>
<reference evidence="2 3" key="1">
    <citation type="journal article" date="2017" name="Int. J. Syst. Evol. Microbiol.">
        <title>Ramlibacter alkalitolerans sp. nov., alkali-tolerant bacterium isolated from soil of ginseng.</title>
        <authorList>
            <person name="Lee D.H."/>
            <person name="Cha C.J."/>
        </authorList>
    </citation>
    <scope>NUCLEOTIDE SEQUENCE [LARGE SCALE GENOMIC DNA]</scope>
    <source>
        <strain evidence="2 3">KACC 19305</strain>
    </source>
</reference>
<dbReference type="InterPro" id="IPR019734">
    <property type="entry name" value="TPR_rpt"/>
</dbReference>
<dbReference type="Proteomes" id="UP000622707">
    <property type="component" value="Unassembled WGS sequence"/>
</dbReference>
<dbReference type="RefSeq" id="WP_201690185.1">
    <property type="nucleotide sequence ID" value="NZ_JAEQND010000007.1"/>
</dbReference>
<dbReference type="EMBL" id="JAEQND010000007">
    <property type="protein sequence ID" value="MBL0426165.1"/>
    <property type="molecule type" value="Genomic_DNA"/>
</dbReference>
<dbReference type="InterPro" id="IPR011990">
    <property type="entry name" value="TPR-like_helical_dom_sf"/>
</dbReference>
<keyword evidence="1" id="KW-0802">TPR repeat</keyword>
<dbReference type="PANTHER" id="PTHR12558:SF13">
    <property type="entry name" value="CELL DIVISION CYCLE PROTEIN 27 HOMOLOG"/>
    <property type="match status" value="1"/>
</dbReference>
<proteinExistence type="predicted"/>
<dbReference type="SUPFAM" id="SSF48452">
    <property type="entry name" value="TPR-like"/>
    <property type="match status" value="2"/>
</dbReference>
<evidence type="ECO:0000256" key="1">
    <source>
        <dbReference type="PROSITE-ProRule" id="PRU00339"/>
    </source>
</evidence>
<sequence>MTVAACAPADRLQRLSAYLEQDPSNAALLAEACDTAIGCSQHERAEAFIATAERLGLDAAQWMFRRARIAMARRELATAADLLREVRTLAGEHPAIAHDLAYVHLLQDDAQACREAVQPWLAACADAPDQLEALQLLWLRAMHRLHALDEAMEWAQARVADGTLQPRAAGAASLIALDLEAFAAAREWAELALAADPQQVEALVARGSVALATGEPAQASHLLQQALARNPDDGRIWSALGMASLQAQDLPQAQAQLEQAVRAMPGHLGTWHALGWARLLRGDREAALGAFRAALEIDRNFAETHGAIGLVLGLSGLGAESQHHLALADRLDPANVTGRYARALLAGEAGDREALARLARRLLDRRGFFGGKLSETVLRQTGRRD</sequence>
<feature type="repeat" description="TPR" evidence="1">
    <location>
        <begin position="200"/>
        <end position="233"/>
    </location>
</feature>
<protein>
    <submittedName>
        <fullName evidence="2">Tetratricopeptide repeat protein</fullName>
    </submittedName>
</protein>
<evidence type="ECO:0000313" key="2">
    <source>
        <dbReference type="EMBL" id="MBL0426165.1"/>
    </source>
</evidence>
<dbReference type="Pfam" id="PF13181">
    <property type="entry name" value="TPR_8"/>
    <property type="match status" value="1"/>
</dbReference>